<evidence type="ECO:0000313" key="2">
    <source>
        <dbReference type="Proteomes" id="UP000078200"/>
    </source>
</evidence>
<dbReference type="Proteomes" id="UP000078200">
    <property type="component" value="Unassembled WGS sequence"/>
</dbReference>
<keyword evidence="2" id="KW-1185">Reference proteome</keyword>
<name>A0A1A9UZD6_GLOAU</name>
<accession>A0A1A9UZD6</accession>
<evidence type="ECO:0000313" key="1">
    <source>
        <dbReference type="EnsemblMetazoa" id="GAUT020663-PA"/>
    </source>
</evidence>
<protein>
    <submittedName>
        <fullName evidence="1">Uncharacterized protein</fullName>
    </submittedName>
</protein>
<dbReference type="EnsemblMetazoa" id="GAUT020663-RA">
    <property type="protein sequence ID" value="GAUT020663-PA"/>
    <property type="gene ID" value="GAUT020663"/>
</dbReference>
<dbReference type="AlphaFoldDB" id="A0A1A9UZD6"/>
<dbReference type="VEuPathDB" id="VectorBase:GAUT020663"/>
<sequence>MFNSVLKVRCPDLMYCFLCLKPNCNLLSFEMNFQQEFGWWLRAHYCIKIFKRGQQKSKILVQYCIINTVPEIDMYVRTCWTTMVALGCVQTAVSIGLAVTLIDSPEFVPLTFPRLLQLPESCACNCTLPLCYPVNLSHVGNAILMSGSALFQSPFELRFPAFP</sequence>
<reference evidence="1" key="1">
    <citation type="submission" date="2020-05" db="UniProtKB">
        <authorList>
            <consortium name="EnsemblMetazoa"/>
        </authorList>
    </citation>
    <scope>IDENTIFICATION</scope>
    <source>
        <strain evidence="1">TTRI</strain>
    </source>
</reference>
<proteinExistence type="predicted"/>
<organism evidence="1 2">
    <name type="scientific">Glossina austeni</name>
    <name type="common">Savannah tsetse fly</name>
    <dbReference type="NCBI Taxonomy" id="7395"/>
    <lineage>
        <taxon>Eukaryota</taxon>
        <taxon>Metazoa</taxon>
        <taxon>Ecdysozoa</taxon>
        <taxon>Arthropoda</taxon>
        <taxon>Hexapoda</taxon>
        <taxon>Insecta</taxon>
        <taxon>Pterygota</taxon>
        <taxon>Neoptera</taxon>
        <taxon>Endopterygota</taxon>
        <taxon>Diptera</taxon>
        <taxon>Brachycera</taxon>
        <taxon>Muscomorpha</taxon>
        <taxon>Hippoboscoidea</taxon>
        <taxon>Glossinidae</taxon>
        <taxon>Glossina</taxon>
    </lineage>
</organism>